<dbReference type="GO" id="GO:0009294">
    <property type="term" value="P:DNA-mediated transformation"/>
    <property type="evidence" value="ECO:0007669"/>
    <property type="project" value="InterPro"/>
</dbReference>
<name>A0A6N8I294_9FIRM</name>
<evidence type="ECO:0000259" key="2">
    <source>
        <dbReference type="Pfam" id="PF02481"/>
    </source>
</evidence>
<dbReference type="Proteomes" id="UP000469440">
    <property type="component" value="Unassembled WGS sequence"/>
</dbReference>
<dbReference type="Pfam" id="PF02481">
    <property type="entry name" value="DNA_processg_A"/>
    <property type="match status" value="1"/>
</dbReference>
<dbReference type="RefSeq" id="WP_156990917.1">
    <property type="nucleotide sequence ID" value="NZ_VWXL01000077.1"/>
</dbReference>
<feature type="domain" description="DprA winged helix" evidence="3">
    <location>
        <begin position="334"/>
        <end position="383"/>
    </location>
</feature>
<proteinExistence type="inferred from homology"/>
<dbReference type="Gene3D" id="3.40.50.450">
    <property type="match status" value="1"/>
</dbReference>
<comment type="caution">
    <text evidence="4">The sequence shown here is derived from an EMBL/GenBank/DDBJ whole genome shotgun (WGS) entry which is preliminary data.</text>
</comment>
<dbReference type="InterPro" id="IPR057666">
    <property type="entry name" value="DrpA_SLOG"/>
</dbReference>
<dbReference type="OrthoDB" id="9785707at2"/>
<evidence type="ECO:0000259" key="3">
    <source>
        <dbReference type="Pfam" id="PF17782"/>
    </source>
</evidence>
<accession>A0A6N8I294</accession>
<evidence type="ECO:0000313" key="4">
    <source>
        <dbReference type="EMBL" id="MVB11887.1"/>
    </source>
</evidence>
<dbReference type="InterPro" id="IPR036388">
    <property type="entry name" value="WH-like_DNA-bd_sf"/>
</dbReference>
<dbReference type="SUPFAM" id="SSF102405">
    <property type="entry name" value="MCP/YpsA-like"/>
    <property type="match status" value="1"/>
</dbReference>
<evidence type="ECO:0000313" key="5">
    <source>
        <dbReference type="Proteomes" id="UP000469440"/>
    </source>
</evidence>
<gene>
    <name evidence="4" type="ORF">CAFE_26160</name>
</gene>
<comment type="similarity">
    <text evidence="1">Belongs to the DprA/Smf family.</text>
</comment>
<organism evidence="4 5">
    <name type="scientific">Caproicibacter fermentans</name>
    <dbReference type="NCBI Taxonomy" id="2576756"/>
    <lineage>
        <taxon>Bacteria</taxon>
        <taxon>Bacillati</taxon>
        <taxon>Bacillota</taxon>
        <taxon>Clostridia</taxon>
        <taxon>Eubacteriales</taxon>
        <taxon>Acutalibacteraceae</taxon>
        <taxon>Caproicibacter</taxon>
    </lineage>
</organism>
<keyword evidence="5" id="KW-1185">Reference proteome</keyword>
<dbReference type="EMBL" id="VWXL01000077">
    <property type="protein sequence ID" value="MVB11887.1"/>
    <property type="molecule type" value="Genomic_DNA"/>
</dbReference>
<dbReference type="NCBIfam" id="TIGR00732">
    <property type="entry name" value="dprA"/>
    <property type="match status" value="1"/>
</dbReference>
<protein>
    <submittedName>
        <fullName evidence="4">DNA recombination-mediator protein A</fullName>
    </submittedName>
</protein>
<dbReference type="Pfam" id="PF17782">
    <property type="entry name" value="WHD_DprA"/>
    <property type="match status" value="1"/>
</dbReference>
<feature type="domain" description="Smf/DprA SLOG" evidence="2">
    <location>
        <begin position="81"/>
        <end position="290"/>
    </location>
</feature>
<reference evidence="4 5" key="1">
    <citation type="submission" date="2019-09" db="EMBL/GenBank/DDBJ databases">
        <title>Genome sequence of Clostridium sp. EA1.</title>
        <authorList>
            <person name="Poehlein A."/>
            <person name="Bengelsdorf F.R."/>
            <person name="Daniel R."/>
        </authorList>
    </citation>
    <scope>NUCLEOTIDE SEQUENCE [LARGE SCALE GENOMIC DNA]</scope>
    <source>
        <strain evidence="4 5">EA1</strain>
    </source>
</reference>
<dbReference type="PANTHER" id="PTHR43022:SF1">
    <property type="entry name" value="PROTEIN SMF"/>
    <property type="match status" value="1"/>
</dbReference>
<dbReference type="Gene3D" id="1.10.10.10">
    <property type="entry name" value="Winged helix-like DNA-binding domain superfamily/Winged helix DNA-binding domain"/>
    <property type="match status" value="1"/>
</dbReference>
<sequence>MSDFDPRAYWLWLQHALGAGSSKPNRVLEGWNNLEEFYCGGREAWLLEGYFTAKELRGMESYSVSDAQALLRYCDQIGQKVVTPDCDEYPAQLRQIHNPPCALYYKGALPDFSREPAISIVGTRKATQTGKTIARSFAYELAKNDVIIVSGGALGIDTAAHQGALQAGGKTACILGCGIDTAYLAANAALRDTIAVKGVLISEFPPQTQASGSNFPIRNRIISGLSLGTLVVEAAARSGSLITADYALEQGRDVFAVPAGIFSPVSAGVNSLIKSGAKPVSGAKEILEEYPEWIKSKFFLDDTKTNVIIEENGAKCDSFKEDKKQKEICADKFSPDAQILLSGLTDRPRQIAELSESTQIPAARLLSAVTELELEGVIESHSGRRYSLRRS</sequence>
<dbReference type="AlphaFoldDB" id="A0A6N8I294"/>
<dbReference type="InterPro" id="IPR041614">
    <property type="entry name" value="DprA_WH"/>
</dbReference>
<dbReference type="PANTHER" id="PTHR43022">
    <property type="entry name" value="PROTEIN SMF"/>
    <property type="match status" value="1"/>
</dbReference>
<evidence type="ECO:0000256" key="1">
    <source>
        <dbReference type="ARBA" id="ARBA00006525"/>
    </source>
</evidence>
<dbReference type="InterPro" id="IPR003488">
    <property type="entry name" value="DprA"/>
</dbReference>